<keyword evidence="5 8" id="KW-0863">Zinc-finger</keyword>
<evidence type="ECO:0000256" key="1">
    <source>
        <dbReference type="ARBA" id="ARBA00004604"/>
    </source>
</evidence>
<dbReference type="Gene3D" id="2.20.25.10">
    <property type="match status" value="1"/>
</dbReference>
<evidence type="ECO:0000256" key="7">
    <source>
        <dbReference type="ARBA" id="ARBA00023242"/>
    </source>
</evidence>
<dbReference type="GO" id="GO:0006363">
    <property type="term" value="P:termination of RNA polymerase I transcription"/>
    <property type="evidence" value="ECO:0007669"/>
    <property type="project" value="TreeGrafter"/>
</dbReference>
<dbReference type="SMART" id="SM00440">
    <property type="entry name" value="ZnF_C2C2"/>
    <property type="match status" value="1"/>
</dbReference>
<gene>
    <name evidence="10" type="ORF">TD95_003991</name>
</gene>
<dbReference type="GO" id="GO:0008270">
    <property type="term" value="F:zinc ion binding"/>
    <property type="evidence" value="ECO:0007669"/>
    <property type="project" value="UniProtKB-KW"/>
</dbReference>
<dbReference type="GO" id="GO:0003899">
    <property type="term" value="F:DNA-directed RNA polymerase activity"/>
    <property type="evidence" value="ECO:0007669"/>
    <property type="project" value="InterPro"/>
</dbReference>
<dbReference type="CDD" id="cd10507">
    <property type="entry name" value="Zn-ribbon_RPA12"/>
    <property type="match status" value="1"/>
</dbReference>
<dbReference type="InterPro" id="IPR001222">
    <property type="entry name" value="Znf_TFIIS"/>
</dbReference>
<comment type="caution">
    <text evidence="10">The sequence shown here is derived from an EMBL/GenBank/DDBJ whole genome shotgun (WGS) entry which is preliminary data.</text>
</comment>
<dbReference type="GO" id="GO:0003676">
    <property type="term" value="F:nucleic acid binding"/>
    <property type="evidence" value="ECO:0007669"/>
    <property type="project" value="InterPro"/>
</dbReference>
<evidence type="ECO:0000256" key="4">
    <source>
        <dbReference type="ARBA" id="ARBA00022723"/>
    </source>
</evidence>
<dbReference type="Proteomes" id="UP000033483">
    <property type="component" value="Unassembled WGS sequence"/>
</dbReference>
<protein>
    <recommendedName>
        <fullName evidence="2">DNA-directed RNA polymerase I subunit RPA12</fullName>
    </recommendedName>
</protein>
<sequence length="160" mass="18041">MAAIGSLVFCNMCGNLLPASKGTTKGILRCDACHSENRDVAAKVITTETKATDFPSQLRQKLQSTVKAVASHEISTMATINERCPKCSREEVRYTAVQLRSADEGSTIFYYCECGHKYVFSFILQHWNILSFLKPPNITVLANFFFFFLFQLGPEQLNRR</sequence>
<dbReference type="PANTHER" id="PTHR11239:SF14">
    <property type="entry name" value="DNA-DIRECTED RNA POLYMERASE I SUBUNIT RPA12"/>
    <property type="match status" value="1"/>
</dbReference>
<dbReference type="InterPro" id="IPR012164">
    <property type="entry name" value="Rpa12/Rpb9/Rpc10/TFS"/>
</dbReference>
<evidence type="ECO:0000259" key="9">
    <source>
        <dbReference type="PROSITE" id="PS51133"/>
    </source>
</evidence>
<comment type="subcellular location">
    <subcellularLocation>
        <location evidence="1">Nucleus</location>
        <location evidence="1">Nucleolus</location>
    </subcellularLocation>
</comment>
<evidence type="ECO:0000256" key="8">
    <source>
        <dbReference type="PROSITE-ProRule" id="PRU00472"/>
    </source>
</evidence>
<dbReference type="PANTHER" id="PTHR11239">
    <property type="entry name" value="DNA-DIRECTED RNA POLYMERASE"/>
    <property type="match status" value="1"/>
</dbReference>
<dbReference type="InterPro" id="IPR034004">
    <property type="entry name" value="Zn_ribbon_RPA12_C"/>
</dbReference>
<evidence type="ECO:0000256" key="2">
    <source>
        <dbReference type="ARBA" id="ARBA00018784"/>
    </source>
</evidence>
<dbReference type="EMBL" id="LAEV01002313">
    <property type="protein sequence ID" value="KKA26015.1"/>
    <property type="molecule type" value="Genomic_DNA"/>
</dbReference>
<evidence type="ECO:0000256" key="3">
    <source>
        <dbReference type="ARBA" id="ARBA00022478"/>
    </source>
</evidence>
<accession>A0A0F4Z6P3</accession>
<keyword evidence="11" id="KW-1185">Reference proteome</keyword>
<name>A0A0F4Z6P3_9PEZI</name>
<dbReference type="PROSITE" id="PS51133">
    <property type="entry name" value="ZF_TFIIS_2"/>
    <property type="match status" value="1"/>
</dbReference>
<keyword evidence="4" id="KW-0479">Metal-binding</keyword>
<reference evidence="10 11" key="1">
    <citation type="submission" date="2015-03" db="EMBL/GenBank/DDBJ databases">
        <authorList>
            <person name="Radwan O."/>
            <person name="Al-Naeli F.A."/>
            <person name="Rendon G.A."/>
            <person name="Fields C."/>
        </authorList>
    </citation>
    <scope>NUCLEOTIDE SEQUENCE [LARGE SCALE GENOMIC DNA]</scope>
    <source>
        <strain evidence="10">CR-DP1</strain>
    </source>
</reference>
<evidence type="ECO:0000313" key="10">
    <source>
        <dbReference type="EMBL" id="KKA26015.1"/>
    </source>
</evidence>
<keyword evidence="7" id="KW-0539">Nucleus</keyword>
<keyword evidence="3" id="KW-0240">DNA-directed RNA polymerase</keyword>
<dbReference type="Pfam" id="PF01096">
    <property type="entry name" value="Zn_ribbon_TFIIS"/>
    <property type="match status" value="1"/>
</dbReference>
<evidence type="ECO:0000256" key="6">
    <source>
        <dbReference type="ARBA" id="ARBA00022833"/>
    </source>
</evidence>
<keyword evidence="3" id="KW-0804">Transcription</keyword>
<dbReference type="AlphaFoldDB" id="A0A0F4Z6P3"/>
<evidence type="ECO:0000313" key="11">
    <source>
        <dbReference type="Proteomes" id="UP000033483"/>
    </source>
</evidence>
<dbReference type="SUPFAM" id="SSF57783">
    <property type="entry name" value="Zinc beta-ribbon"/>
    <property type="match status" value="1"/>
</dbReference>
<keyword evidence="6" id="KW-0862">Zinc</keyword>
<organism evidence="10 11">
    <name type="scientific">Thielaviopsis punctulata</name>
    <dbReference type="NCBI Taxonomy" id="72032"/>
    <lineage>
        <taxon>Eukaryota</taxon>
        <taxon>Fungi</taxon>
        <taxon>Dikarya</taxon>
        <taxon>Ascomycota</taxon>
        <taxon>Pezizomycotina</taxon>
        <taxon>Sordariomycetes</taxon>
        <taxon>Hypocreomycetidae</taxon>
        <taxon>Microascales</taxon>
        <taxon>Ceratocystidaceae</taxon>
        <taxon>Thielaviopsis</taxon>
    </lineage>
</organism>
<dbReference type="GO" id="GO:0005736">
    <property type="term" value="C:RNA polymerase I complex"/>
    <property type="evidence" value="ECO:0007669"/>
    <property type="project" value="TreeGrafter"/>
</dbReference>
<proteinExistence type="predicted"/>
<feature type="domain" description="TFIIS-type" evidence="9">
    <location>
        <begin position="80"/>
        <end position="119"/>
    </location>
</feature>
<dbReference type="OrthoDB" id="10056816at2759"/>
<evidence type="ECO:0000256" key="5">
    <source>
        <dbReference type="ARBA" id="ARBA00022771"/>
    </source>
</evidence>